<feature type="region of interest" description="Disordered" evidence="1">
    <location>
        <begin position="22"/>
        <end position="61"/>
    </location>
</feature>
<keyword evidence="3" id="KW-1185">Reference proteome</keyword>
<reference evidence="3" key="1">
    <citation type="submission" date="2006-12" db="EMBL/GenBank/DDBJ databases">
        <title>Complete sequence of chromosome 1 of Verminephrobacter eiseniae EF01-2.</title>
        <authorList>
            <person name="Copeland A."/>
            <person name="Lucas S."/>
            <person name="Lapidus A."/>
            <person name="Barry K."/>
            <person name="Detter J.C."/>
            <person name="Glavina del Rio T."/>
            <person name="Dalin E."/>
            <person name="Tice H."/>
            <person name="Pitluck S."/>
            <person name="Chertkov O."/>
            <person name="Brettin T."/>
            <person name="Bruce D."/>
            <person name="Han C."/>
            <person name="Tapia R."/>
            <person name="Gilna P."/>
            <person name="Schmutz J."/>
            <person name="Larimer F."/>
            <person name="Land M."/>
            <person name="Hauser L."/>
            <person name="Kyrpides N."/>
            <person name="Kim E."/>
            <person name="Stahl D."/>
            <person name="Richardson P."/>
        </authorList>
    </citation>
    <scope>NUCLEOTIDE SEQUENCE [LARGE SCALE GENOMIC DNA]</scope>
    <source>
        <strain evidence="3">EF01-2</strain>
    </source>
</reference>
<gene>
    <name evidence="2" type="ordered locus">Veis_4245</name>
</gene>
<organism evidence="2 3">
    <name type="scientific">Verminephrobacter eiseniae (strain EF01-2)</name>
    <dbReference type="NCBI Taxonomy" id="391735"/>
    <lineage>
        <taxon>Bacteria</taxon>
        <taxon>Pseudomonadati</taxon>
        <taxon>Pseudomonadota</taxon>
        <taxon>Betaproteobacteria</taxon>
        <taxon>Burkholderiales</taxon>
        <taxon>Comamonadaceae</taxon>
        <taxon>Verminephrobacter</taxon>
    </lineage>
</organism>
<feature type="compositionally biased region" description="Low complexity" evidence="1">
    <location>
        <begin position="45"/>
        <end position="56"/>
    </location>
</feature>
<sequence length="116" mass="12483">MQTRSSDCCACRRQRAPRWHCSPLERAGRHRGAVPQRQRPEKPGASSSTSRATTTALPPDRGHCLSVAAIGGITGRVTHRAMAAGEGICAISRRYTSRVRDSAIGAAPAYEQGRSR</sequence>
<dbReference type="AlphaFoldDB" id="A1WQP3"/>
<dbReference type="EMBL" id="CP000542">
    <property type="protein sequence ID" value="ABM59950.1"/>
    <property type="molecule type" value="Genomic_DNA"/>
</dbReference>
<proteinExistence type="predicted"/>
<evidence type="ECO:0000313" key="2">
    <source>
        <dbReference type="EMBL" id="ABM59950.1"/>
    </source>
</evidence>
<evidence type="ECO:0000256" key="1">
    <source>
        <dbReference type="SAM" id="MobiDB-lite"/>
    </source>
</evidence>
<accession>A1WQP3</accession>
<dbReference type="Proteomes" id="UP000000374">
    <property type="component" value="Chromosome"/>
</dbReference>
<dbReference type="KEGG" id="vei:Veis_4245"/>
<dbReference type="HOGENOM" id="CLU_2095859_0_0_4"/>
<evidence type="ECO:0000313" key="3">
    <source>
        <dbReference type="Proteomes" id="UP000000374"/>
    </source>
</evidence>
<dbReference type="STRING" id="391735.Veis_4245"/>
<name>A1WQP3_VEREI</name>
<protein>
    <submittedName>
        <fullName evidence="2">Uncharacterized protein</fullName>
    </submittedName>
</protein>